<accession>A0ABV8CGS1</accession>
<protein>
    <submittedName>
        <fullName evidence="2">DUF5617 domain-containing protein</fullName>
    </submittedName>
</protein>
<feature type="domain" description="RavJ-like C-terminal" evidence="1">
    <location>
        <begin position="863"/>
        <end position="961"/>
    </location>
</feature>
<gene>
    <name evidence="2" type="ORF">ACFORL_08945</name>
</gene>
<sequence>MSNTKHELRRLIDDQNPEALKRFLQSYRDLDLLNSVTANGLSALWWAAFPPAGKTVSAEIIQCLIDDGRVDPTLGYKGIPVTRALGLPAIKAYEGQYVRPGGAGRNQNRPREVNLARIAVDTQNTHDTLIVTAVDESISNLYKRYRSANPVQPSFKDWLNDLKKAETESKKELEIVEKAIDRIESDSTVRSYRVTDNQTVVLTNSQVLDLLWQAVNDPDPAHFLAGVEMTAEEIENRKKRLLTHLADTQREYGHNNPACWMGTRNQIVSSMDATHIDVAISSQLPLDGEKVGYAYLVFCRDELAALEQSNPALFWNYVDVFIIRNGCDVNFEDNSIPDDLKTWRKEAHDRFVRRMTEQNANLREALRMSPEELKGLLASFKNYTGSDGEYIALNDSQHEPLRLFGSLYMKLTTVQSVRDLFKLPLEELTAAIHQVIAKGLQTPLTSLQIVTQITVYLTQQLKPATKLKKLVTGHESSGQEWQANFIHWSEEQKESWLTRNCAVFVTYLTQGKHVSNTPDTFHALLAEEWAEAYPTLKAWLDTLTPELRKQFVSEMLAHKRAYPFQASDEQFFTDLAFGFGLEHGYLQHMVVNQITTIKNRDLRGVDLSTINLLRIMFENCNLCLTGILRNATITPEHVATNHFDLDYLYLFKSVESGNPTYVKAILACSGWKENPLCAKGARHYSPLGRALLGSTNEIAKTLLTSHWCTADAICHQSVLASALSKNDKLACFVLDHPLFDYNKLPYTDACWDLRDELKCPNATRRMLAFEGVEKDMARIFSTWGHFDSTISRKLLTSPHAGKWFANLPVNINSLSLLPILRSPDCSFENLKQIEEKMKYLPSYAPKKELYQALAQAKKRNNFPKSYQKIYHDPAYENDMAKIKALLKDYVKQSDCIPSEVNRFFHFHWNRHHIDKVQDVIEKVESGEIKTAEELIISLHEIYDEKSVNQAGSLARRIAFIKQQYTQAHLQLAPEQPGVRGPVI</sequence>
<evidence type="ECO:0000313" key="2">
    <source>
        <dbReference type="EMBL" id="MFC3909196.1"/>
    </source>
</evidence>
<reference evidence="3" key="1">
    <citation type="journal article" date="2019" name="Int. J. Syst. Evol. Microbiol.">
        <title>The Global Catalogue of Microorganisms (GCM) 10K type strain sequencing project: providing services to taxonomists for standard genome sequencing and annotation.</title>
        <authorList>
            <consortium name="The Broad Institute Genomics Platform"/>
            <consortium name="The Broad Institute Genome Sequencing Center for Infectious Disease"/>
            <person name="Wu L."/>
            <person name="Ma J."/>
        </authorList>
    </citation>
    <scope>NUCLEOTIDE SEQUENCE [LARGE SCALE GENOMIC DNA]</scope>
    <source>
        <strain evidence="3">CCUG 59858</strain>
    </source>
</reference>
<proteinExistence type="predicted"/>
<keyword evidence="3" id="KW-1185">Reference proteome</keyword>
<name>A0ABV8CGS1_9GAMM</name>
<comment type="caution">
    <text evidence="2">The sequence shown here is derived from an EMBL/GenBank/DDBJ whole genome shotgun (WGS) entry which is preliminary data.</text>
</comment>
<dbReference type="RefSeq" id="WP_382343184.1">
    <property type="nucleotide sequence ID" value="NZ_JBHSAB010000021.1"/>
</dbReference>
<dbReference type="EMBL" id="JBHSAB010000021">
    <property type="protein sequence ID" value="MFC3909196.1"/>
    <property type="molecule type" value="Genomic_DNA"/>
</dbReference>
<evidence type="ECO:0000313" key="3">
    <source>
        <dbReference type="Proteomes" id="UP001595758"/>
    </source>
</evidence>
<evidence type="ECO:0000259" key="1">
    <source>
        <dbReference type="Pfam" id="PF18493"/>
    </source>
</evidence>
<organism evidence="2 3">
    <name type="scientific">Legionella dresdenensis</name>
    <dbReference type="NCBI Taxonomy" id="450200"/>
    <lineage>
        <taxon>Bacteria</taxon>
        <taxon>Pseudomonadati</taxon>
        <taxon>Pseudomonadota</taxon>
        <taxon>Gammaproteobacteria</taxon>
        <taxon>Legionellales</taxon>
        <taxon>Legionellaceae</taxon>
        <taxon>Legionella</taxon>
    </lineage>
</organism>
<dbReference type="InterPro" id="IPR041234">
    <property type="entry name" value="RavJ-like_C"/>
</dbReference>
<dbReference type="Pfam" id="PF18493">
    <property type="entry name" value="DUF5617"/>
    <property type="match status" value="1"/>
</dbReference>
<dbReference type="Proteomes" id="UP001595758">
    <property type="component" value="Unassembled WGS sequence"/>
</dbReference>